<feature type="binding site" evidence="12">
    <location>
        <position position="124"/>
    </location>
    <ligand>
        <name>FAD</name>
        <dbReference type="ChEBI" id="CHEBI:57692"/>
    </ligand>
</feature>
<protein>
    <recommendedName>
        <fullName evidence="4 14">Dihydrolipoyl dehydrogenase</fullName>
        <ecNumber evidence="3 14">1.8.1.4</ecNumber>
    </recommendedName>
</protein>
<evidence type="ECO:0000256" key="2">
    <source>
        <dbReference type="ARBA" id="ARBA00007532"/>
    </source>
</evidence>
<feature type="binding site" evidence="12">
    <location>
        <begin position="192"/>
        <end position="199"/>
    </location>
    <ligand>
        <name>NAD(+)</name>
        <dbReference type="ChEBI" id="CHEBI:57540"/>
    </ligand>
</feature>
<dbReference type="PIRSF" id="PIRSF000350">
    <property type="entry name" value="Mercury_reductase_MerA"/>
    <property type="match status" value="1"/>
</dbReference>
<dbReference type="InterPro" id="IPR001100">
    <property type="entry name" value="Pyr_nuc-diS_OxRdtase"/>
</dbReference>
<comment type="subcellular location">
    <subcellularLocation>
        <location evidence="1">Cytoplasm</location>
    </subcellularLocation>
</comment>
<dbReference type="InterPro" id="IPR023753">
    <property type="entry name" value="FAD/NAD-binding_dom"/>
</dbReference>
<dbReference type="GeneID" id="43348689"/>
<dbReference type="Gene3D" id="3.30.390.30">
    <property type="match status" value="1"/>
</dbReference>
<dbReference type="EMBL" id="WNCL01000002">
    <property type="protein sequence ID" value="MTU42228.1"/>
    <property type="molecule type" value="Genomic_DNA"/>
</dbReference>
<dbReference type="AlphaFoldDB" id="A0A6I3RXP4"/>
<evidence type="ECO:0000256" key="14">
    <source>
        <dbReference type="RuleBase" id="RU003692"/>
    </source>
</evidence>
<keyword evidence="9 12" id="KW-0520">NAD</keyword>
<dbReference type="Pfam" id="PF07992">
    <property type="entry name" value="Pyr_redox_2"/>
    <property type="match status" value="1"/>
</dbReference>
<dbReference type="Pfam" id="PF02852">
    <property type="entry name" value="Pyr_redox_dim"/>
    <property type="match status" value="1"/>
</dbReference>
<comment type="cofactor">
    <cofactor evidence="12 14">
        <name>FAD</name>
        <dbReference type="ChEBI" id="CHEBI:57692"/>
    </cofactor>
    <text evidence="12 14">Binds 1 FAD per subunit.</text>
</comment>
<dbReference type="GO" id="GO:0004148">
    <property type="term" value="F:dihydrolipoyl dehydrogenase (NADH) activity"/>
    <property type="evidence" value="ECO:0007669"/>
    <property type="project" value="UniProtKB-EC"/>
</dbReference>
<evidence type="ECO:0000256" key="13">
    <source>
        <dbReference type="PIRSR" id="PIRSR000350-4"/>
    </source>
</evidence>
<evidence type="ECO:0000256" key="9">
    <source>
        <dbReference type="ARBA" id="ARBA00023027"/>
    </source>
</evidence>
<dbReference type="GO" id="GO:0006103">
    <property type="term" value="P:2-oxoglutarate metabolic process"/>
    <property type="evidence" value="ECO:0007669"/>
    <property type="project" value="TreeGrafter"/>
</dbReference>
<keyword evidence="5" id="KW-0963">Cytoplasm</keyword>
<proteinExistence type="inferred from homology"/>
<dbReference type="GO" id="GO:0050660">
    <property type="term" value="F:flavin adenine dinucleotide binding"/>
    <property type="evidence" value="ECO:0007669"/>
    <property type="project" value="InterPro"/>
</dbReference>
<dbReference type="Proteomes" id="UP000462362">
    <property type="component" value="Unassembled WGS sequence"/>
</dbReference>
<evidence type="ECO:0000259" key="16">
    <source>
        <dbReference type="Pfam" id="PF07992"/>
    </source>
</evidence>
<dbReference type="NCBIfam" id="TIGR01350">
    <property type="entry name" value="lipoamide_DH"/>
    <property type="match status" value="1"/>
</dbReference>
<dbReference type="PRINTS" id="PR00368">
    <property type="entry name" value="FADPNR"/>
</dbReference>
<evidence type="ECO:0000313" key="18">
    <source>
        <dbReference type="Proteomes" id="UP000462362"/>
    </source>
</evidence>
<keyword evidence="14" id="KW-0676">Redox-active center</keyword>
<dbReference type="PANTHER" id="PTHR22912:SF224">
    <property type="entry name" value="DIHYDROLIPOYL DEHYDROGENASE"/>
    <property type="match status" value="1"/>
</dbReference>
<dbReference type="RefSeq" id="WP_008864127.1">
    <property type="nucleotide sequence ID" value="NZ_CAKVUT010000049.1"/>
</dbReference>
<dbReference type="InterPro" id="IPR036188">
    <property type="entry name" value="FAD/NAD-bd_sf"/>
</dbReference>
<dbReference type="SUPFAM" id="SSF55424">
    <property type="entry name" value="FAD/NAD-linked reductases, dimerisation (C-terminal) domain"/>
    <property type="match status" value="1"/>
</dbReference>
<feature type="active site" description="Proton acceptor" evidence="11">
    <location>
        <position position="456"/>
    </location>
</feature>
<evidence type="ECO:0000256" key="7">
    <source>
        <dbReference type="ARBA" id="ARBA00022827"/>
    </source>
</evidence>
<reference evidence="17 18" key="1">
    <citation type="journal article" date="2019" name="Nat. Med.">
        <title>A library of human gut bacterial isolates paired with longitudinal multiomics data enables mechanistic microbiome research.</title>
        <authorList>
            <person name="Poyet M."/>
            <person name="Groussin M."/>
            <person name="Gibbons S.M."/>
            <person name="Avila-Pacheco J."/>
            <person name="Jiang X."/>
            <person name="Kearney S.M."/>
            <person name="Perrotta A.R."/>
            <person name="Berdy B."/>
            <person name="Zhao S."/>
            <person name="Lieberman T.D."/>
            <person name="Swanson P.K."/>
            <person name="Smith M."/>
            <person name="Roesemann S."/>
            <person name="Alexander J.E."/>
            <person name="Rich S.A."/>
            <person name="Livny J."/>
            <person name="Vlamakis H."/>
            <person name="Clish C."/>
            <person name="Bullock K."/>
            <person name="Deik A."/>
            <person name="Scott J."/>
            <person name="Pierce K.A."/>
            <person name="Xavier R.J."/>
            <person name="Alm E.J."/>
        </authorList>
    </citation>
    <scope>NUCLEOTIDE SEQUENCE [LARGE SCALE GENOMIC DNA]</scope>
    <source>
        <strain evidence="17 18">BIOML-A2</strain>
    </source>
</reference>
<accession>A0A6I3RXP4</accession>
<evidence type="ECO:0000256" key="12">
    <source>
        <dbReference type="PIRSR" id="PIRSR000350-3"/>
    </source>
</evidence>
<feature type="binding site" evidence="12">
    <location>
        <position position="215"/>
    </location>
    <ligand>
        <name>NAD(+)</name>
        <dbReference type="ChEBI" id="CHEBI:57540"/>
    </ligand>
</feature>
<feature type="binding site" evidence="12">
    <location>
        <begin position="330"/>
        <end position="333"/>
    </location>
    <ligand>
        <name>FAD</name>
        <dbReference type="ChEBI" id="CHEBI:57692"/>
    </ligand>
</feature>
<dbReference type="Gene3D" id="3.50.50.60">
    <property type="entry name" value="FAD/NAD(P)-binding domain"/>
    <property type="match status" value="2"/>
</dbReference>
<evidence type="ECO:0000256" key="10">
    <source>
        <dbReference type="ARBA" id="ARBA00049187"/>
    </source>
</evidence>
<keyword evidence="12" id="KW-0547">Nucleotide-binding</keyword>
<dbReference type="InterPro" id="IPR016156">
    <property type="entry name" value="FAD/NAD-linked_Rdtase_dimer_sf"/>
</dbReference>
<dbReference type="EC" id="1.8.1.4" evidence="3 14"/>
<comment type="miscellaneous">
    <text evidence="14">The active site is a redox-active disulfide bond.</text>
</comment>
<feature type="binding site" evidence="12">
    <location>
        <position position="60"/>
    </location>
    <ligand>
        <name>FAD</name>
        <dbReference type="ChEBI" id="CHEBI:57692"/>
    </ligand>
</feature>
<dbReference type="PANTHER" id="PTHR22912">
    <property type="entry name" value="DISULFIDE OXIDOREDUCTASE"/>
    <property type="match status" value="1"/>
</dbReference>
<feature type="binding site" evidence="12">
    <location>
        <begin position="155"/>
        <end position="157"/>
    </location>
    <ligand>
        <name>FAD</name>
        <dbReference type="ChEBI" id="CHEBI:57692"/>
    </ligand>
</feature>
<comment type="similarity">
    <text evidence="2 14">Belongs to the class-I pyridine nucleotide-disulfide oxidoreductase family.</text>
</comment>
<evidence type="ECO:0000259" key="15">
    <source>
        <dbReference type="Pfam" id="PF02852"/>
    </source>
</evidence>
<evidence type="ECO:0000313" key="17">
    <source>
        <dbReference type="EMBL" id="MTU42228.1"/>
    </source>
</evidence>
<feature type="domain" description="Pyridine nucleotide-disulphide oxidoreductase dimerisation" evidence="15">
    <location>
        <begin position="358"/>
        <end position="467"/>
    </location>
</feature>
<keyword evidence="6 14" id="KW-0285">Flavoprotein</keyword>
<dbReference type="GO" id="GO:0005737">
    <property type="term" value="C:cytoplasm"/>
    <property type="evidence" value="ECO:0007669"/>
    <property type="project" value="UniProtKB-SubCell"/>
</dbReference>
<name>A0A6I3RXP4_9BURK</name>
<dbReference type="InterPro" id="IPR004099">
    <property type="entry name" value="Pyr_nucl-diS_OxRdtase_dimer"/>
</dbReference>
<evidence type="ECO:0000256" key="6">
    <source>
        <dbReference type="ARBA" id="ARBA00022630"/>
    </source>
</evidence>
<evidence type="ECO:0000256" key="3">
    <source>
        <dbReference type="ARBA" id="ARBA00012608"/>
    </source>
</evidence>
<dbReference type="InterPro" id="IPR050151">
    <property type="entry name" value="Class-I_Pyr_Nuc-Dis_Oxidored"/>
</dbReference>
<feature type="domain" description="FAD/NAD(P)-binding" evidence="16">
    <location>
        <begin position="8"/>
        <end position="339"/>
    </location>
</feature>
<dbReference type="SUPFAM" id="SSF51905">
    <property type="entry name" value="FAD/NAD(P)-binding domain"/>
    <property type="match status" value="1"/>
</dbReference>
<comment type="catalytic activity">
    <reaction evidence="10 14">
        <text>N(6)-[(R)-dihydrolipoyl]-L-lysyl-[protein] + NAD(+) = N(6)-[(R)-lipoyl]-L-lysyl-[protein] + NADH + H(+)</text>
        <dbReference type="Rhea" id="RHEA:15045"/>
        <dbReference type="Rhea" id="RHEA-COMP:10474"/>
        <dbReference type="Rhea" id="RHEA-COMP:10475"/>
        <dbReference type="ChEBI" id="CHEBI:15378"/>
        <dbReference type="ChEBI" id="CHEBI:57540"/>
        <dbReference type="ChEBI" id="CHEBI:57945"/>
        <dbReference type="ChEBI" id="CHEBI:83099"/>
        <dbReference type="ChEBI" id="CHEBI:83100"/>
        <dbReference type="EC" id="1.8.1.4"/>
    </reaction>
</comment>
<dbReference type="FunFam" id="3.30.390.30:FF:000001">
    <property type="entry name" value="Dihydrolipoyl dehydrogenase"/>
    <property type="match status" value="1"/>
</dbReference>
<comment type="caution">
    <text evidence="17">The sequence shown here is derived from an EMBL/GenBank/DDBJ whole genome shotgun (WGS) entry which is preliminary data.</text>
</comment>
<gene>
    <name evidence="17" type="primary">lpdA</name>
    <name evidence="17" type="ORF">GMD42_01045</name>
</gene>
<feature type="disulfide bond" description="Redox-active" evidence="13">
    <location>
        <begin position="51"/>
        <end position="56"/>
    </location>
</feature>
<keyword evidence="7 12" id="KW-0274">FAD</keyword>
<evidence type="ECO:0000256" key="5">
    <source>
        <dbReference type="ARBA" id="ARBA00022490"/>
    </source>
</evidence>
<evidence type="ECO:0000256" key="11">
    <source>
        <dbReference type="PIRSR" id="PIRSR000350-2"/>
    </source>
</evidence>
<evidence type="ECO:0000256" key="8">
    <source>
        <dbReference type="ARBA" id="ARBA00023002"/>
    </source>
</evidence>
<evidence type="ECO:0000256" key="1">
    <source>
        <dbReference type="ARBA" id="ARBA00004496"/>
    </source>
</evidence>
<feature type="binding site" evidence="12">
    <location>
        <position position="283"/>
    </location>
    <ligand>
        <name>NAD(+)</name>
        <dbReference type="ChEBI" id="CHEBI:57540"/>
    </ligand>
</feature>
<feature type="binding site" evidence="12">
    <location>
        <position position="324"/>
    </location>
    <ligand>
        <name>FAD</name>
        <dbReference type="ChEBI" id="CHEBI:57692"/>
    </ligand>
</feature>
<dbReference type="PRINTS" id="PR00411">
    <property type="entry name" value="PNDRDTASEI"/>
</dbReference>
<evidence type="ECO:0000256" key="4">
    <source>
        <dbReference type="ARBA" id="ARBA00016961"/>
    </source>
</evidence>
<dbReference type="InterPro" id="IPR006258">
    <property type="entry name" value="Lipoamide_DH"/>
</dbReference>
<keyword evidence="8 14" id="KW-0560">Oxidoreductase</keyword>
<organism evidence="17 18">
    <name type="scientific">Parasutterella excrementihominis</name>
    <dbReference type="NCBI Taxonomy" id="487175"/>
    <lineage>
        <taxon>Bacteria</taxon>
        <taxon>Pseudomonadati</taxon>
        <taxon>Pseudomonadota</taxon>
        <taxon>Betaproteobacteria</taxon>
        <taxon>Burkholderiales</taxon>
        <taxon>Sutterellaceae</taxon>
        <taxon>Parasutterella</taxon>
    </lineage>
</organism>
<sequence>MKDDIQTFDVVVIGAGPGGYVSAIRAAQLGLTVCCIDDWVTDGKPAPGGTCTNVGCIPSKALLASSCLFEEIRDKASEHGIHVEEPTIDVPTMIARKAKIVRQTNDGILYLFRKNKITFLNGRGFFVTSDEDGYLIGVEGRDETRVFAKNVVLATGSKPRQFPGVPFDEERILSNEGALKLKSVPSTLGIIGAGVIGLELGSVWKRLGADVRILEAMPSLLPFADSAISREALKAFKQQGIDMEFGVHIDSIQNDGDRVIVQYKDKDGKNSEMWVDRLIISIGRVPFIAALDAPVVGLKLDERGFVEVDAENRTNLPRVWAIGDLVKGPMLAHKAEEEGVAVAERIAGRKAVTHIERVPSVVYTEPEIAWVGKTEDELKNAGKPYKVGVFPFMANGRARAVGETQGFVKMLADAETDLVLGLHIIGPQAGELIAQGCDALSFGATAEDLALICDPHPTFSEAIKEAALAVNKEGINF</sequence>